<evidence type="ECO:0000313" key="1">
    <source>
        <dbReference type="EMBL" id="GMR49888.1"/>
    </source>
</evidence>
<feature type="non-terminal residue" evidence="1">
    <location>
        <position position="1"/>
    </location>
</feature>
<protein>
    <submittedName>
        <fullName evidence="1">Uncharacterized protein</fullName>
    </submittedName>
</protein>
<keyword evidence="2" id="KW-1185">Reference proteome</keyword>
<dbReference type="EMBL" id="BTRK01000004">
    <property type="protein sequence ID" value="GMR49888.1"/>
    <property type="molecule type" value="Genomic_DNA"/>
</dbReference>
<dbReference type="Proteomes" id="UP001328107">
    <property type="component" value="Unassembled WGS sequence"/>
</dbReference>
<evidence type="ECO:0000313" key="2">
    <source>
        <dbReference type="Proteomes" id="UP001328107"/>
    </source>
</evidence>
<comment type="caution">
    <text evidence="1">The sequence shown here is derived from an EMBL/GenBank/DDBJ whole genome shotgun (WGS) entry which is preliminary data.</text>
</comment>
<name>A0AAN5I2U5_9BILA</name>
<reference evidence="2" key="1">
    <citation type="submission" date="2022-10" db="EMBL/GenBank/DDBJ databases">
        <title>Genome assembly of Pristionchus species.</title>
        <authorList>
            <person name="Yoshida K."/>
            <person name="Sommer R.J."/>
        </authorList>
    </citation>
    <scope>NUCLEOTIDE SEQUENCE [LARGE SCALE GENOMIC DNA]</scope>
    <source>
        <strain evidence="2">RS5460</strain>
    </source>
</reference>
<proteinExistence type="predicted"/>
<sequence>LVIHAGAHIPEFDVIIDDAACSRQHPSLANHRSRTAEHAVAEPVCLADYSLPRPRVHDGLLSSGDRIASETGPGIQVRLDYRHSARRRSSNNCNHCREKRQCKPHFWEKMDF</sequence>
<organism evidence="1 2">
    <name type="scientific">Pristionchus mayeri</name>
    <dbReference type="NCBI Taxonomy" id="1317129"/>
    <lineage>
        <taxon>Eukaryota</taxon>
        <taxon>Metazoa</taxon>
        <taxon>Ecdysozoa</taxon>
        <taxon>Nematoda</taxon>
        <taxon>Chromadorea</taxon>
        <taxon>Rhabditida</taxon>
        <taxon>Rhabditina</taxon>
        <taxon>Diplogasteromorpha</taxon>
        <taxon>Diplogasteroidea</taxon>
        <taxon>Neodiplogasteridae</taxon>
        <taxon>Pristionchus</taxon>
    </lineage>
</organism>
<gene>
    <name evidence="1" type="ORF">PMAYCL1PPCAC_20083</name>
</gene>
<dbReference type="AlphaFoldDB" id="A0AAN5I2U5"/>
<accession>A0AAN5I2U5</accession>